<gene>
    <name evidence="2" type="ORF">PRZ03_12825</name>
</gene>
<accession>A0ABT5KEV7</accession>
<comment type="caution">
    <text evidence="2">The sequence shown here is derived from an EMBL/GenBank/DDBJ whole genome shotgun (WGS) entry which is preliminary data.</text>
</comment>
<sequence length="219" mass="23362">MTSNIKSVLLALGASFVAFQAGAQTYSNQSFLNGSGYGELGGGRFTSFGQTFELGETKRLDDWTFYPLAGSAGNVKLLISRWDSQRVVGPVIYESAPIHYAGPYYGQLKFSSINTILADSSYIAFLSVSGVDSPLTDMSVQATTSSNGGLNGRFFYSSTFNPQLPDASNNVWHGDSSYASLGFTAKFSPVSAVDEPNPFALLMLGLSAVGYVMRKKSVG</sequence>
<evidence type="ECO:0000256" key="1">
    <source>
        <dbReference type="SAM" id="SignalP"/>
    </source>
</evidence>
<keyword evidence="3" id="KW-1185">Reference proteome</keyword>
<organism evidence="2 3">
    <name type="scientific">Roseateles albus</name>
    <dbReference type="NCBI Taxonomy" id="2987525"/>
    <lineage>
        <taxon>Bacteria</taxon>
        <taxon>Pseudomonadati</taxon>
        <taxon>Pseudomonadota</taxon>
        <taxon>Betaproteobacteria</taxon>
        <taxon>Burkholderiales</taxon>
        <taxon>Sphaerotilaceae</taxon>
        <taxon>Roseateles</taxon>
    </lineage>
</organism>
<evidence type="ECO:0000313" key="3">
    <source>
        <dbReference type="Proteomes" id="UP001221189"/>
    </source>
</evidence>
<dbReference type="RefSeq" id="WP_273600646.1">
    <property type="nucleotide sequence ID" value="NZ_JAQQXT010000007.1"/>
</dbReference>
<name>A0ABT5KEV7_9BURK</name>
<reference evidence="2 3" key="1">
    <citation type="submission" date="2022-10" db="EMBL/GenBank/DDBJ databases">
        <title>Paucibacter sp. hw1 Genome sequencing.</title>
        <authorList>
            <person name="Park S."/>
        </authorList>
    </citation>
    <scope>NUCLEOTIDE SEQUENCE [LARGE SCALE GENOMIC DNA]</scope>
    <source>
        <strain evidence="3">hw1</strain>
    </source>
</reference>
<evidence type="ECO:0000313" key="2">
    <source>
        <dbReference type="EMBL" id="MDC8772458.1"/>
    </source>
</evidence>
<evidence type="ECO:0008006" key="4">
    <source>
        <dbReference type="Google" id="ProtNLM"/>
    </source>
</evidence>
<proteinExistence type="predicted"/>
<dbReference type="EMBL" id="JAQQXT010000007">
    <property type="protein sequence ID" value="MDC8772458.1"/>
    <property type="molecule type" value="Genomic_DNA"/>
</dbReference>
<dbReference type="Proteomes" id="UP001221189">
    <property type="component" value="Unassembled WGS sequence"/>
</dbReference>
<feature type="chain" id="PRO_5045564450" description="PEP-CTERM protein-sorting domain-containing protein" evidence="1">
    <location>
        <begin position="24"/>
        <end position="219"/>
    </location>
</feature>
<feature type="signal peptide" evidence="1">
    <location>
        <begin position="1"/>
        <end position="23"/>
    </location>
</feature>
<keyword evidence="1" id="KW-0732">Signal</keyword>
<protein>
    <recommendedName>
        <fullName evidence="4">PEP-CTERM protein-sorting domain-containing protein</fullName>
    </recommendedName>
</protein>